<dbReference type="InterPro" id="IPR007185">
    <property type="entry name" value="DNA_pol_a/d/e_bsu"/>
</dbReference>
<evidence type="ECO:0000256" key="1">
    <source>
        <dbReference type="ARBA" id="ARBA00004123"/>
    </source>
</evidence>
<dbReference type="EMBL" id="JAOPGA020001740">
    <property type="protein sequence ID" value="KAL0490989.1"/>
    <property type="molecule type" value="Genomic_DNA"/>
</dbReference>
<feature type="domain" description="DNA polymerase alpha/delta/epsilon subunit B" evidence="7">
    <location>
        <begin position="237"/>
        <end position="439"/>
    </location>
</feature>
<dbReference type="Pfam" id="PF22062">
    <property type="entry name" value="OB_DPOA2"/>
    <property type="match status" value="1"/>
</dbReference>
<feature type="domain" description="DNA polymerase alpha subunit B OB" evidence="8">
    <location>
        <begin position="111"/>
        <end position="219"/>
    </location>
</feature>
<comment type="subcellular location">
    <subcellularLocation>
        <location evidence="1">Nucleus</location>
    </subcellularLocation>
</comment>
<dbReference type="PIRSF" id="PIRSF018300">
    <property type="entry name" value="DNA_pol_alph_2"/>
    <property type="match status" value="1"/>
</dbReference>
<evidence type="ECO:0000256" key="3">
    <source>
        <dbReference type="ARBA" id="ARBA00018596"/>
    </source>
</evidence>
<evidence type="ECO:0000256" key="5">
    <source>
        <dbReference type="ARBA" id="ARBA00023242"/>
    </source>
</evidence>
<dbReference type="GO" id="GO:0006270">
    <property type="term" value="P:DNA replication initiation"/>
    <property type="evidence" value="ECO:0007669"/>
    <property type="project" value="TreeGrafter"/>
</dbReference>
<keyword evidence="4" id="KW-0235">DNA replication</keyword>
<gene>
    <name evidence="9" type="ORF">AKO1_002619</name>
</gene>
<proteinExistence type="inferred from homology"/>
<name>A0AAW2ZNI0_9EUKA</name>
<evidence type="ECO:0000256" key="6">
    <source>
        <dbReference type="SAM" id="MobiDB-lite"/>
    </source>
</evidence>
<dbReference type="PANTHER" id="PTHR23061">
    <property type="entry name" value="DNA POLYMERASE 2 ALPHA 70 KDA SUBUNIT"/>
    <property type="match status" value="1"/>
</dbReference>
<evidence type="ECO:0000259" key="7">
    <source>
        <dbReference type="Pfam" id="PF04042"/>
    </source>
</evidence>
<sequence>MQAIGGKKKNSEQKLNESRLNNVLKVSNKKISKPKKTTETKKKPTIPIIPDKQTTTNSLWSQRKDVGKVLVELGDKPDAVDVNTKPIIVETISKTPTPFRYMYDKIRSKSDTLVNQLLDLGEEILLQNELGYATPITTSSGSECIFVGRILCESESGEGKLNATSILLEGFNDQEQIRSSTVKLDVSSCEGAHLFPGQIVAIKGTKDTHQEVIKVNEIFTGVKTEKSNTKSSCTQTFIVAAGPFTCPDNLSFEPLDDLLSTSLSDNASLLVLVGPFVPADHPWVLEDKMNCTFDDLFEHLVKKVERSCEKSNLRVIIIPSLKDVQHDFVYPQPPFDVKSSIITCATNPCTFQSEGVLVCVNDLDVLTQLSQTEYVCGVVNKTNQELQSLRVSSMLAQKSMYPLCSSDWNVPFDSSFSDVMSVNVAPDLLIVPGEQECFAAVVDGVTVINPRRLGSLNGTDKVGGTFAKIVIQEGTTSPHVQIKNI</sequence>
<feature type="region of interest" description="Disordered" evidence="6">
    <location>
        <begin position="1"/>
        <end position="52"/>
    </location>
</feature>
<reference evidence="9 10" key="1">
    <citation type="submission" date="2024-03" db="EMBL/GenBank/DDBJ databases">
        <title>The Acrasis kona genome and developmental transcriptomes reveal deep origins of eukaryotic multicellular pathways.</title>
        <authorList>
            <person name="Sheikh S."/>
            <person name="Fu C.-J."/>
            <person name="Brown M.W."/>
            <person name="Baldauf S.L."/>
        </authorList>
    </citation>
    <scope>NUCLEOTIDE SEQUENCE [LARGE SCALE GENOMIC DNA]</scope>
    <source>
        <strain evidence="9 10">ATCC MYA-3509</strain>
    </source>
</reference>
<dbReference type="InterPro" id="IPR016722">
    <property type="entry name" value="DNA_pol_alpha_bsu"/>
</dbReference>
<organism evidence="9 10">
    <name type="scientific">Acrasis kona</name>
    <dbReference type="NCBI Taxonomy" id="1008807"/>
    <lineage>
        <taxon>Eukaryota</taxon>
        <taxon>Discoba</taxon>
        <taxon>Heterolobosea</taxon>
        <taxon>Tetramitia</taxon>
        <taxon>Eutetramitia</taxon>
        <taxon>Acrasidae</taxon>
        <taxon>Acrasis</taxon>
    </lineage>
</organism>
<dbReference type="PANTHER" id="PTHR23061:SF12">
    <property type="entry name" value="DNA POLYMERASE ALPHA SUBUNIT B"/>
    <property type="match status" value="1"/>
</dbReference>
<dbReference type="AlphaFoldDB" id="A0AAW2ZNI0"/>
<accession>A0AAW2ZNI0</accession>
<dbReference type="Proteomes" id="UP001431209">
    <property type="component" value="Unassembled WGS sequence"/>
</dbReference>
<dbReference type="Pfam" id="PF04042">
    <property type="entry name" value="DNA_pol_E_B"/>
    <property type="match status" value="1"/>
</dbReference>
<dbReference type="Gene3D" id="3.60.21.60">
    <property type="match status" value="2"/>
</dbReference>
<evidence type="ECO:0000256" key="4">
    <source>
        <dbReference type="ARBA" id="ARBA00022705"/>
    </source>
</evidence>
<evidence type="ECO:0000256" key="2">
    <source>
        <dbReference type="ARBA" id="ARBA00007299"/>
    </source>
</evidence>
<protein>
    <recommendedName>
        <fullName evidence="3">DNA polymerase alpha subunit B</fullName>
    </recommendedName>
</protein>
<evidence type="ECO:0000313" key="9">
    <source>
        <dbReference type="EMBL" id="KAL0490989.1"/>
    </source>
</evidence>
<dbReference type="GO" id="GO:0005658">
    <property type="term" value="C:alpha DNA polymerase:primase complex"/>
    <property type="evidence" value="ECO:0007669"/>
    <property type="project" value="TreeGrafter"/>
</dbReference>
<comment type="caution">
    <text evidence="9">The sequence shown here is derived from an EMBL/GenBank/DDBJ whole genome shotgun (WGS) entry which is preliminary data.</text>
</comment>
<keyword evidence="5" id="KW-0539">Nucleus</keyword>
<keyword evidence="10" id="KW-1185">Reference proteome</keyword>
<evidence type="ECO:0000313" key="10">
    <source>
        <dbReference type="Proteomes" id="UP001431209"/>
    </source>
</evidence>
<comment type="similarity">
    <text evidence="2">Belongs to the DNA polymerase alpha subunit B family.</text>
</comment>
<dbReference type="InterPro" id="IPR054300">
    <property type="entry name" value="OB_DPOA2"/>
</dbReference>
<evidence type="ECO:0000259" key="8">
    <source>
        <dbReference type="Pfam" id="PF22062"/>
    </source>
</evidence>
<dbReference type="GO" id="GO:0003677">
    <property type="term" value="F:DNA binding"/>
    <property type="evidence" value="ECO:0007669"/>
    <property type="project" value="InterPro"/>
</dbReference>